<sequence>MHDPHTHDPRDHGGADPDACAAALRAALAAHGITLPSLGVDLPGYAGRHPVRPLIALGNCNLATARELTAVLLKGAV</sequence>
<keyword evidence="2" id="KW-1185">Reference proteome</keyword>
<organism evidence="1 2">
    <name type="scientific">Streptomyces sanyensis</name>
    <dbReference type="NCBI Taxonomy" id="568869"/>
    <lineage>
        <taxon>Bacteria</taxon>
        <taxon>Bacillati</taxon>
        <taxon>Actinomycetota</taxon>
        <taxon>Actinomycetes</taxon>
        <taxon>Kitasatosporales</taxon>
        <taxon>Streptomycetaceae</taxon>
        <taxon>Streptomyces</taxon>
    </lineage>
</organism>
<proteinExistence type="predicted"/>
<dbReference type="EMBL" id="BAABJV010000032">
    <property type="protein sequence ID" value="GAA4797184.1"/>
    <property type="molecule type" value="Genomic_DNA"/>
</dbReference>
<gene>
    <name evidence="1" type="ORF">GCM10023329_57730</name>
</gene>
<reference evidence="2" key="1">
    <citation type="journal article" date="2019" name="Int. J. Syst. Evol. Microbiol.">
        <title>The Global Catalogue of Microorganisms (GCM) 10K type strain sequencing project: providing services to taxonomists for standard genome sequencing and annotation.</title>
        <authorList>
            <consortium name="The Broad Institute Genomics Platform"/>
            <consortium name="The Broad Institute Genome Sequencing Center for Infectious Disease"/>
            <person name="Wu L."/>
            <person name="Ma J."/>
        </authorList>
    </citation>
    <scope>NUCLEOTIDE SEQUENCE [LARGE SCALE GENOMIC DNA]</scope>
    <source>
        <strain evidence="2">JCM 18324</strain>
    </source>
</reference>
<evidence type="ECO:0000313" key="1">
    <source>
        <dbReference type="EMBL" id="GAA4797184.1"/>
    </source>
</evidence>
<evidence type="ECO:0000313" key="2">
    <source>
        <dbReference type="Proteomes" id="UP001501147"/>
    </source>
</evidence>
<dbReference type="RefSeq" id="WP_345616460.1">
    <property type="nucleotide sequence ID" value="NZ_BAABJV010000032.1"/>
</dbReference>
<name>A0ABP9BNV4_9ACTN</name>
<protein>
    <submittedName>
        <fullName evidence="1">Uncharacterized protein</fullName>
    </submittedName>
</protein>
<dbReference type="Proteomes" id="UP001501147">
    <property type="component" value="Unassembled WGS sequence"/>
</dbReference>
<accession>A0ABP9BNV4</accession>
<comment type="caution">
    <text evidence="1">The sequence shown here is derived from an EMBL/GenBank/DDBJ whole genome shotgun (WGS) entry which is preliminary data.</text>
</comment>